<evidence type="ECO:0000259" key="2">
    <source>
        <dbReference type="PROSITE" id="PS50995"/>
    </source>
</evidence>
<dbReference type="PANTHER" id="PTHR33164:SF99">
    <property type="entry name" value="MARR FAMILY REGULATORY PROTEIN"/>
    <property type="match status" value="1"/>
</dbReference>
<sequence length="170" mass="18745">MTRWLTDDEMRAWLGYRRLRTLLDLQITRDLAADSGLSDADYDVLSTLGDAPAHRMRLGELAASIRWSVSRLSHHVSRMHQRGLVTRDDCETDGRGATVVLTDAGWATIQAAATRHVASVRRHFIDLLDPADLAALTTIAGKVLTHLDEVTPPDPRRGGARTQRDGTTAP</sequence>
<feature type="domain" description="HTH marR-type" evidence="2">
    <location>
        <begin position="1"/>
        <end position="145"/>
    </location>
</feature>
<dbReference type="EMBL" id="BONE01000003">
    <property type="protein sequence ID" value="GIF71047.1"/>
    <property type="molecule type" value="Genomic_DNA"/>
</dbReference>
<name>A0ABQ4CJM9_9ACTN</name>
<dbReference type="PROSITE" id="PS50995">
    <property type="entry name" value="HTH_MARR_2"/>
    <property type="match status" value="1"/>
</dbReference>
<dbReference type="Pfam" id="PF12802">
    <property type="entry name" value="MarR_2"/>
    <property type="match status" value="1"/>
</dbReference>
<keyword evidence="4" id="KW-1185">Reference proteome</keyword>
<feature type="compositionally biased region" description="Basic and acidic residues" evidence="1">
    <location>
        <begin position="148"/>
        <end position="157"/>
    </location>
</feature>
<dbReference type="InterPro" id="IPR036390">
    <property type="entry name" value="WH_DNA-bd_sf"/>
</dbReference>
<dbReference type="InterPro" id="IPR000835">
    <property type="entry name" value="HTH_MarR-typ"/>
</dbReference>
<dbReference type="InterPro" id="IPR039422">
    <property type="entry name" value="MarR/SlyA-like"/>
</dbReference>
<dbReference type="Gene3D" id="1.10.10.10">
    <property type="entry name" value="Winged helix-like DNA-binding domain superfamily/Winged helix DNA-binding domain"/>
    <property type="match status" value="1"/>
</dbReference>
<dbReference type="RefSeq" id="WP_203710542.1">
    <property type="nucleotide sequence ID" value="NZ_BONE01000003.1"/>
</dbReference>
<accession>A0ABQ4CJM9</accession>
<evidence type="ECO:0000313" key="4">
    <source>
        <dbReference type="Proteomes" id="UP000604117"/>
    </source>
</evidence>
<gene>
    <name evidence="3" type="ORF">Asi02nite_05650</name>
</gene>
<reference evidence="3 4" key="1">
    <citation type="submission" date="2021-01" db="EMBL/GenBank/DDBJ databases">
        <title>Whole genome shotgun sequence of Asanoa siamensis NBRC 107932.</title>
        <authorList>
            <person name="Komaki H."/>
            <person name="Tamura T."/>
        </authorList>
    </citation>
    <scope>NUCLEOTIDE SEQUENCE [LARGE SCALE GENOMIC DNA]</scope>
    <source>
        <strain evidence="3 4">NBRC 107932</strain>
    </source>
</reference>
<evidence type="ECO:0000313" key="3">
    <source>
        <dbReference type="EMBL" id="GIF71047.1"/>
    </source>
</evidence>
<evidence type="ECO:0000256" key="1">
    <source>
        <dbReference type="SAM" id="MobiDB-lite"/>
    </source>
</evidence>
<dbReference type="InterPro" id="IPR036388">
    <property type="entry name" value="WH-like_DNA-bd_sf"/>
</dbReference>
<dbReference type="SUPFAM" id="SSF46785">
    <property type="entry name" value="Winged helix' DNA-binding domain"/>
    <property type="match status" value="1"/>
</dbReference>
<proteinExistence type="predicted"/>
<dbReference type="SMART" id="SM00347">
    <property type="entry name" value="HTH_MARR"/>
    <property type="match status" value="1"/>
</dbReference>
<dbReference type="Proteomes" id="UP000604117">
    <property type="component" value="Unassembled WGS sequence"/>
</dbReference>
<dbReference type="PANTHER" id="PTHR33164">
    <property type="entry name" value="TRANSCRIPTIONAL REGULATOR, MARR FAMILY"/>
    <property type="match status" value="1"/>
</dbReference>
<comment type="caution">
    <text evidence="3">The sequence shown here is derived from an EMBL/GenBank/DDBJ whole genome shotgun (WGS) entry which is preliminary data.</text>
</comment>
<feature type="region of interest" description="Disordered" evidence="1">
    <location>
        <begin position="148"/>
        <end position="170"/>
    </location>
</feature>
<organism evidence="3 4">
    <name type="scientific">Asanoa siamensis</name>
    <dbReference type="NCBI Taxonomy" id="926357"/>
    <lineage>
        <taxon>Bacteria</taxon>
        <taxon>Bacillati</taxon>
        <taxon>Actinomycetota</taxon>
        <taxon>Actinomycetes</taxon>
        <taxon>Micromonosporales</taxon>
        <taxon>Micromonosporaceae</taxon>
        <taxon>Asanoa</taxon>
    </lineage>
</organism>
<protein>
    <submittedName>
        <fullName evidence="3">MarR family transcriptional regulator</fullName>
    </submittedName>
</protein>